<feature type="transmembrane region" description="Helical" evidence="2">
    <location>
        <begin position="415"/>
        <end position="434"/>
    </location>
</feature>
<name>A0AA41QKD5_9HYPH</name>
<protein>
    <submittedName>
        <fullName evidence="6">DUF2207 domain-containing protein</fullName>
    </submittedName>
</protein>
<keyword evidence="2" id="KW-0812">Transmembrane</keyword>
<evidence type="ECO:0000313" key="7">
    <source>
        <dbReference type="Proteomes" id="UP001156140"/>
    </source>
</evidence>
<dbReference type="RefSeq" id="WP_281734895.1">
    <property type="nucleotide sequence ID" value="NZ_JAKETQ010000001.1"/>
</dbReference>
<keyword evidence="2" id="KW-1133">Transmembrane helix</keyword>
<keyword evidence="7" id="KW-1185">Reference proteome</keyword>
<feature type="transmembrane region" description="Helical" evidence="2">
    <location>
        <begin position="475"/>
        <end position="493"/>
    </location>
</feature>
<proteinExistence type="predicted"/>
<evidence type="ECO:0000259" key="5">
    <source>
        <dbReference type="Pfam" id="PF20990"/>
    </source>
</evidence>
<dbReference type="AlphaFoldDB" id="A0AA41QKD5"/>
<keyword evidence="3" id="KW-0732">Signal</keyword>
<reference evidence="6" key="1">
    <citation type="submission" date="2022-03" db="EMBL/GenBank/DDBJ databases">
        <title>The complete genome sequence of a Methyloterrigena soli.</title>
        <authorList>
            <person name="Zi Z."/>
        </authorList>
    </citation>
    <scope>NUCLEOTIDE SEQUENCE</scope>
    <source>
        <strain evidence="6">M48</strain>
    </source>
</reference>
<keyword evidence="2" id="KW-0472">Membrane</keyword>
<feature type="compositionally biased region" description="Gly residues" evidence="1">
    <location>
        <begin position="615"/>
        <end position="637"/>
    </location>
</feature>
<feature type="transmembrane region" description="Helical" evidence="2">
    <location>
        <begin position="243"/>
        <end position="263"/>
    </location>
</feature>
<dbReference type="Pfam" id="PF09972">
    <property type="entry name" value="DUF2207"/>
    <property type="match status" value="1"/>
</dbReference>
<feature type="domain" description="DUF2207" evidence="4">
    <location>
        <begin position="27"/>
        <end position="218"/>
    </location>
</feature>
<feature type="transmembrane region" description="Helical" evidence="2">
    <location>
        <begin position="446"/>
        <end position="463"/>
    </location>
</feature>
<evidence type="ECO:0000313" key="6">
    <source>
        <dbReference type="EMBL" id="MCI0125763.1"/>
    </source>
</evidence>
<evidence type="ECO:0000256" key="1">
    <source>
        <dbReference type="SAM" id="MobiDB-lite"/>
    </source>
</evidence>
<dbReference type="InterPro" id="IPR018702">
    <property type="entry name" value="DUF2207"/>
</dbReference>
<evidence type="ECO:0000256" key="2">
    <source>
        <dbReference type="SAM" id="Phobius"/>
    </source>
</evidence>
<evidence type="ECO:0000259" key="4">
    <source>
        <dbReference type="Pfam" id="PF09972"/>
    </source>
</evidence>
<feature type="signal peptide" evidence="3">
    <location>
        <begin position="1"/>
        <end position="24"/>
    </location>
</feature>
<sequence>MLGLLTRLLAAFALLVALVLPAAAAEEIRSFDADIVLSRDGTVDVTERITVEAEGFSITRGIFRDIPTTLINPNGSLLRADLDVLSVTRDGRAENYALEDLDNHFKRIRIGNPDVYLDRGLHTYEVRYTMTRMGRTFEDHDELYWNVTGNYWSFPIASATARVTLPAEAVISNLVGYTGPVGSSERAVTVTRTSDNTATFKANRRLDAGEGMSVALAFQKGVLEAPGGLTGIGYWLSDHRDTILPLIAVLLVLGYNFFAWDLVGRDPPKGTIIPLFHPPKGYSPALAHYISEMGWKRDGWTAFTASIFDLGVKGLVKIDQTTKKLRITLTGAEPAETLPPGEAMLFGYLKSKGDITVDTTTGPELNQKRSEFISTLQNENRQVYFRNNTGYVFLGGLLAVLLLGAMVFFEVLDPLWLIIAVVVGIGIGLFTSIFSNFWNGGGFSRFVIVIWIGIAAFNLIGAGTDVISGFQVDTAVFAAASIVLITIVFAILLRAPTVQGRKVMDDLDGFKMYINTAEKERLNMVNEPPMTIERFESILPFAIALGIEKPWSKYFQSELARNAVAGATVASYSPGWYSGRDFSSGNFSNTVSSVASSMTSAMVAAQPQSSSSSGFSGGGGGGGGSGGGGGGGGGGGW</sequence>
<dbReference type="InterPro" id="IPR048389">
    <property type="entry name" value="YciQ-like_C"/>
</dbReference>
<feature type="domain" description="Predicted membrane protein YciQ-like C-terminal" evidence="5">
    <location>
        <begin position="276"/>
        <end position="555"/>
    </location>
</feature>
<feature type="transmembrane region" description="Helical" evidence="2">
    <location>
        <begin position="391"/>
        <end position="409"/>
    </location>
</feature>
<dbReference type="Pfam" id="PF20990">
    <property type="entry name" value="DUF2207_C"/>
    <property type="match status" value="1"/>
</dbReference>
<dbReference type="Proteomes" id="UP001156140">
    <property type="component" value="Unassembled WGS sequence"/>
</dbReference>
<organism evidence="6 7">
    <name type="scientific">Paradevosia shaoguanensis</name>
    <dbReference type="NCBI Taxonomy" id="1335043"/>
    <lineage>
        <taxon>Bacteria</taxon>
        <taxon>Pseudomonadati</taxon>
        <taxon>Pseudomonadota</taxon>
        <taxon>Alphaproteobacteria</taxon>
        <taxon>Hyphomicrobiales</taxon>
        <taxon>Devosiaceae</taxon>
        <taxon>Paradevosia</taxon>
    </lineage>
</organism>
<evidence type="ECO:0000256" key="3">
    <source>
        <dbReference type="SAM" id="SignalP"/>
    </source>
</evidence>
<feature type="chain" id="PRO_5041202442" evidence="3">
    <location>
        <begin position="25"/>
        <end position="637"/>
    </location>
</feature>
<feature type="region of interest" description="Disordered" evidence="1">
    <location>
        <begin position="606"/>
        <end position="637"/>
    </location>
</feature>
<dbReference type="EMBL" id="JALAZD010000001">
    <property type="protein sequence ID" value="MCI0125763.1"/>
    <property type="molecule type" value="Genomic_DNA"/>
</dbReference>
<gene>
    <name evidence="6" type="ORF">ML536_02870</name>
</gene>
<accession>A0AA41QKD5</accession>
<comment type="caution">
    <text evidence="6">The sequence shown here is derived from an EMBL/GenBank/DDBJ whole genome shotgun (WGS) entry which is preliminary data.</text>
</comment>